<sequence length="183" mass="20375">MSLSDLQIETPRLILRLPTRADYEPWAAFVADEEATRHIGGTQARSPAWRSLAAMLGSWHLQGFAMFSVIEKATGRWVGRVGPWQPEEWPGTEVGWSIAREAWGRGYAPEAAAASIDWAFDHLGWDEVIHTIAPENTNSKAVADKLGSTFLRMGELPEPHHGKPVEIWGQTRAQWRARKAAAP</sequence>
<dbReference type="EMBL" id="JBBWWT010000002">
    <property type="protein sequence ID" value="MEL1264184.1"/>
    <property type="molecule type" value="Genomic_DNA"/>
</dbReference>
<reference evidence="2 3" key="1">
    <citation type="submission" date="2024-04" db="EMBL/GenBank/DDBJ databases">
        <title>Draft genome sequence of Pseudoxanthomonas putridarboris WD12.</title>
        <authorList>
            <person name="Oh J."/>
        </authorList>
    </citation>
    <scope>NUCLEOTIDE SEQUENCE [LARGE SCALE GENOMIC DNA]</scope>
    <source>
        <strain evidence="2 3">WD12</strain>
    </source>
</reference>
<accession>A0ABU9IZW8</accession>
<dbReference type="Gene3D" id="3.40.630.30">
    <property type="match status" value="1"/>
</dbReference>
<dbReference type="Proteomes" id="UP001459204">
    <property type="component" value="Unassembled WGS sequence"/>
</dbReference>
<protein>
    <submittedName>
        <fullName evidence="2">GNAT family N-acetyltransferase</fullName>
    </submittedName>
</protein>
<evidence type="ECO:0000259" key="1">
    <source>
        <dbReference type="PROSITE" id="PS51186"/>
    </source>
</evidence>
<dbReference type="PANTHER" id="PTHR43792:SF1">
    <property type="entry name" value="N-ACETYLTRANSFERASE DOMAIN-CONTAINING PROTEIN"/>
    <property type="match status" value="1"/>
</dbReference>
<evidence type="ECO:0000313" key="2">
    <source>
        <dbReference type="EMBL" id="MEL1264184.1"/>
    </source>
</evidence>
<dbReference type="PROSITE" id="PS51186">
    <property type="entry name" value="GNAT"/>
    <property type="match status" value="1"/>
</dbReference>
<dbReference type="RefSeq" id="WP_341725356.1">
    <property type="nucleotide sequence ID" value="NZ_JBBWWT010000002.1"/>
</dbReference>
<proteinExistence type="predicted"/>
<gene>
    <name evidence="2" type="ORF">AAD027_07350</name>
</gene>
<feature type="domain" description="N-acetyltransferase" evidence="1">
    <location>
        <begin position="13"/>
        <end position="174"/>
    </location>
</feature>
<comment type="caution">
    <text evidence="2">The sequence shown here is derived from an EMBL/GenBank/DDBJ whole genome shotgun (WGS) entry which is preliminary data.</text>
</comment>
<dbReference type="PANTHER" id="PTHR43792">
    <property type="entry name" value="GNAT FAMILY, PUTATIVE (AFU_ORTHOLOGUE AFUA_3G00765)-RELATED-RELATED"/>
    <property type="match status" value="1"/>
</dbReference>
<dbReference type="InterPro" id="IPR000182">
    <property type="entry name" value="GNAT_dom"/>
</dbReference>
<dbReference type="InterPro" id="IPR051531">
    <property type="entry name" value="N-acetyltransferase"/>
</dbReference>
<name>A0ABU9IZW8_9GAMM</name>
<keyword evidence="3" id="KW-1185">Reference proteome</keyword>
<evidence type="ECO:0000313" key="3">
    <source>
        <dbReference type="Proteomes" id="UP001459204"/>
    </source>
</evidence>
<dbReference type="InterPro" id="IPR016181">
    <property type="entry name" value="Acyl_CoA_acyltransferase"/>
</dbReference>
<dbReference type="SUPFAM" id="SSF55729">
    <property type="entry name" value="Acyl-CoA N-acyltransferases (Nat)"/>
    <property type="match status" value="1"/>
</dbReference>
<organism evidence="2 3">
    <name type="scientific">Pseudoxanthomonas putridarboris</name>
    <dbReference type="NCBI Taxonomy" id="752605"/>
    <lineage>
        <taxon>Bacteria</taxon>
        <taxon>Pseudomonadati</taxon>
        <taxon>Pseudomonadota</taxon>
        <taxon>Gammaproteobacteria</taxon>
        <taxon>Lysobacterales</taxon>
        <taxon>Lysobacteraceae</taxon>
        <taxon>Pseudoxanthomonas</taxon>
    </lineage>
</organism>
<dbReference type="Pfam" id="PF13302">
    <property type="entry name" value="Acetyltransf_3"/>
    <property type="match status" value="1"/>
</dbReference>